<feature type="domain" description="Virulence factor membrane-bound polymerase C-terminal" evidence="7">
    <location>
        <begin position="366"/>
        <end position="549"/>
    </location>
</feature>
<dbReference type="InterPro" id="IPR021797">
    <property type="entry name" value="Wzy_C_2"/>
</dbReference>
<evidence type="ECO:0000256" key="1">
    <source>
        <dbReference type="ARBA" id="ARBA00004141"/>
    </source>
</evidence>
<dbReference type="RefSeq" id="WP_067401142.1">
    <property type="nucleotide sequence ID" value="NZ_LZEY01000012.1"/>
</dbReference>
<dbReference type="GO" id="GO:0016020">
    <property type="term" value="C:membrane"/>
    <property type="evidence" value="ECO:0007669"/>
    <property type="project" value="UniProtKB-SubCell"/>
</dbReference>
<reference evidence="10" key="1">
    <citation type="submission" date="2016-06" db="EMBL/GenBank/DDBJ databases">
        <authorList>
            <person name="Butler K."/>
        </authorList>
    </citation>
    <scope>NUCLEOTIDE SEQUENCE [LARGE SCALE GENOMIC DNA]</scope>
    <source>
        <strain evidence="10">GCSL-Mp20</strain>
    </source>
</reference>
<feature type="transmembrane region" description="Helical" evidence="5">
    <location>
        <begin position="240"/>
        <end position="259"/>
    </location>
</feature>
<dbReference type="Pfam" id="PF15864">
    <property type="entry name" value="PglL_A"/>
    <property type="match status" value="1"/>
</dbReference>
<gene>
    <name evidence="9" type="ORF">AYY18_02985</name>
</gene>
<dbReference type="OrthoDB" id="5596698at2"/>
<feature type="domain" description="O-antigen ligase-related" evidence="6">
    <location>
        <begin position="199"/>
        <end position="336"/>
    </location>
</feature>
<feature type="transmembrane region" description="Helical" evidence="5">
    <location>
        <begin position="362"/>
        <end position="378"/>
    </location>
</feature>
<accession>A0A1B8HNK4</accession>
<keyword evidence="10" id="KW-1185">Reference proteome</keyword>
<dbReference type="InterPro" id="IPR007016">
    <property type="entry name" value="O-antigen_ligase-rel_domated"/>
</dbReference>
<feature type="transmembrane region" description="Helical" evidence="5">
    <location>
        <begin position="323"/>
        <end position="350"/>
    </location>
</feature>
<feature type="domain" description="Protein glycosylation ligase" evidence="8">
    <location>
        <begin position="156"/>
        <end position="181"/>
    </location>
</feature>
<dbReference type="Proteomes" id="UP000092377">
    <property type="component" value="Unassembled WGS sequence"/>
</dbReference>
<dbReference type="EMBL" id="LZEY01000012">
    <property type="protein sequence ID" value="OBU10922.1"/>
    <property type="molecule type" value="Genomic_DNA"/>
</dbReference>
<protein>
    <recommendedName>
        <fullName evidence="11">O-antigen polymerase</fullName>
    </recommendedName>
</protein>
<dbReference type="InterPro" id="IPR051533">
    <property type="entry name" value="WaaL-like"/>
</dbReference>
<keyword evidence="3 5" id="KW-1133">Transmembrane helix</keyword>
<evidence type="ECO:0000256" key="3">
    <source>
        <dbReference type="ARBA" id="ARBA00022989"/>
    </source>
</evidence>
<evidence type="ECO:0000313" key="10">
    <source>
        <dbReference type="Proteomes" id="UP000092377"/>
    </source>
</evidence>
<evidence type="ECO:0008006" key="11">
    <source>
        <dbReference type="Google" id="ProtNLM"/>
    </source>
</evidence>
<evidence type="ECO:0000256" key="2">
    <source>
        <dbReference type="ARBA" id="ARBA00022692"/>
    </source>
</evidence>
<evidence type="ECO:0000259" key="7">
    <source>
        <dbReference type="Pfam" id="PF11846"/>
    </source>
</evidence>
<sequence>MSYSRSLVFFFLFWLTGSLLFIPNSGGYGLSLPQNCFSWAMMGGLMFAVSLSQIRKKQLWIITPALRWFAAGIVILALPLLYTRPEWLFRGRLYWAGAAVGLLFYLSCVQLKLSRDGVYALIFLWLLACMAHALLILLQLTPAGEWIAWPVLNNRPYGVFQQVNLLATFLACGIGLALFLFLVPENLKNKRKRFFAAFALFVFPCVLVLIQSRIGWLSAIITIVIMLILMGSVSGKCQSVTLLLLGTAAGWWCKNYTLIGEISHSSSNNARLEAIKSSWEMIQQRPWTGWGAGGFEYAFQHFRLIQGKSTEGIGVFIHPHNEFLFWGVEGGAVALGGLLLIIIGGIKIVIPAWHRYRREHNSLPLALCIIILPILLHTQTEYPFGLSALHFALCLLLLAQADKLSDISSVNISVSRPVSNVLSGIMMVIPVVVIVWMCSAFRLGLILTDTERRGMQDIKVLTSVPDIILITQYERVEFDLSLNRLMYYNQTRDPQLLDRYRLWAEKYLKVHTDKNVYLSLIMILNYQRRTIERNYYLSQAQKLFPQGNEFAR</sequence>
<feature type="transmembrane region" description="Helical" evidence="5">
    <location>
        <begin position="160"/>
        <end position="182"/>
    </location>
</feature>
<dbReference type="InterPro" id="IPR031726">
    <property type="entry name" value="PglL_A"/>
</dbReference>
<organism evidence="9 10">
    <name type="scientific">Morganella psychrotolerans</name>
    <dbReference type="NCBI Taxonomy" id="368603"/>
    <lineage>
        <taxon>Bacteria</taxon>
        <taxon>Pseudomonadati</taxon>
        <taxon>Pseudomonadota</taxon>
        <taxon>Gammaproteobacteria</taxon>
        <taxon>Enterobacterales</taxon>
        <taxon>Morganellaceae</taxon>
        <taxon>Morganella</taxon>
    </lineage>
</organism>
<dbReference type="Pfam" id="PF11846">
    <property type="entry name" value="Wzy_C_2"/>
    <property type="match status" value="1"/>
</dbReference>
<evidence type="ECO:0000259" key="8">
    <source>
        <dbReference type="Pfam" id="PF15864"/>
    </source>
</evidence>
<proteinExistence type="predicted"/>
<feature type="transmembrane region" description="Helical" evidence="5">
    <location>
        <begin position="194"/>
        <end position="210"/>
    </location>
</feature>
<feature type="transmembrane region" description="Helical" evidence="5">
    <location>
        <begin position="118"/>
        <end position="140"/>
    </location>
</feature>
<evidence type="ECO:0000256" key="4">
    <source>
        <dbReference type="ARBA" id="ARBA00023136"/>
    </source>
</evidence>
<feature type="transmembrane region" description="Helical" evidence="5">
    <location>
        <begin position="66"/>
        <end position="82"/>
    </location>
</feature>
<comment type="caution">
    <text evidence="9">The sequence shown here is derived from an EMBL/GenBank/DDBJ whole genome shotgun (WGS) entry which is preliminary data.</text>
</comment>
<feature type="transmembrane region" description="Helical" evidence="5">
    <location>
        <begin position="94"/>
        <end position="111"/>
    </location>
</feature>
<feature type="transmembrane region" description="Helical" evidence="5">
    <location>
        <begin position="216"/>
        <end position="233"/>
    </location>
</feature>
<keyword evidence="2 5" id="KW-0812">Transmembrane</keyword>
<evidence type="ECO:0000313" key="9">
    <source>
        <dbReference type="EMBL" id="OBU10922.1"/>
    </source>
</evidence>
<dbReference type="PANTHER" id="PTHR37422:SF21">
    <property type="entry name" value="EXOQ-LIKE PROTEIN"/>
    <property type="match status" value="1"/>
</dbReference>
<evidence type="ECO:0000259" key="6">
    <source>
        <dbReference type="Pfam" id="PF04932"/>
    </source>
</evidence>
<dbReference type="PANTHER" id="PTHR37422">
    <property type="entry name" value="TEICHURONIC ACID BIOSYNTHESIS PROTEIN TUAE"/>
    <property type="match status" value="1"/>
</dbReference>
<feature type="transmembrane region" description="Helical" evidence="5">
    <location>
        <begin position="421"/>
        <end position="445"/>
    </location>
</feature>
<name>A0A1B8HNK4_9GAMM</name>
<keyword evidence="4 5" id="KW-0472">Membrane</keyword>
<dbReference type="AlphaFoldDB" id="A0A1B8HNK4"/>
<evidence type="ECO:0000256" key="5">
    <source>
        <dbReference type="SAM" id="Phobius"/>
    </source>
</evidence>
<comment type="subcellular location">
    <subcellularLocation>
        <location evidence="1">Membrane</location>
        <topology evidence="1">Multi-pass membrane protein</topology>
    </subcellularLocation>
</comment>
<dbReference type="Pfam" id="PF04932">
    <property type="entry name" value="Wzy_C"/>
    <property type="match status" value="1"/>
</dbReference>
<feature type="transmembrane region" description="Helical" evidence="5">
    <location>
        <begin position="37"/>
        <end position="54"/>
    </location>
</feature>